<evidence type="ECO:0000313" key="2">
    <source>
        <dbReference type="Proteomes" id="UP000023152"/>
    </source>
</evidence>
<name>X6LE79_RETFI</name>
<dbReference type="EMBL" id="ASPP01042722">
    <property type="protein sequence ID" value="ETN99848.1"/>
    <property type="molecule type" value="Genomic_DNA"/>
</dbReference>
<protein>
    <submittedName>
        <fullName evidence="1">Uncharacterized protein</fullName>
    </submittedName>
</protein>
<dbReference type="Proteomes" id="UP000023152">
    <property type="component" value="Unassembled WGS sequence"/>
</dbReference>
<dbReference type="AlphaFoldDB" id="X6LE79"/>
<gene>
    <name evidence="1" type="ORF">RFI_37619</name>
</gene>
<accession>X6LE79</accession>
<evidence type="ECO:0000313" key="1">
    <source>
        <dbReference type="EMBL" id="ETN99848.1"/>
    </source>
</evidence>
<comment type="caution">
    <text evidence="1">The sequence shown here is derived from an EMBL/GenBank/DDBJ whole genome shotgun (WGS) entry which is preliminary data.</text>
</comment>
<reference evidence="1 2" key="1">
    <citation type="journal article" date="2013" name="Curr. Biol.">
        <title>The Genome of the Foraminiferan Reticulomyxa filosa.</title>
        <authorList>
            <person name="Glockner G."/>
            <person name="Hulsmann N."/>
            <person name="Schleicher M."/>
            <person name="Noegel A.A."/>
            <person name="Eichinger L."/>
            <person name="Gallinger C."/>
            <person name="Pawlowski J."/>
            <person name="Sierra R."/>
            <person name="Euteneuer U."/>
            <person name="Pillet L."/>
            <person name="Moustafa A."/>
            <person name="Platzer M."/>
            <person name="Groth M."/>
            <person name="Szafranski K."/>
            <person name="Schliwa M."/>
        </authorList>
    </citation>
    <scope>NUCLEOTIDE SEQUENCE [LARGE SCALE GENOMIC DNA]</scope>
</reference>
<organism evidence="1 2">
    <name type="scientific">Reticulomyxa filosa</name>
    <dbReference type="NCBI Taxonomy" id="46433"/>
    <lineage>
        <taxon>Eukaryota</taxon>
        <taxon>Sar</taxon>
        <taxon>Rhizaria</taxon>
        <taxon>Retaria</taxon>
        <taxon>Foraminifera</taxon>
        <taxon>Monothalamids</taxon>
        <taxon>Reticulomyxidae</taxon>
        <taxon>Reticulomyxa</taxon>
    </lineage>
</organism>
<keyword evidence="2" id="KW-1185">Reference proteome</keyword>
<sequence>MLCEIFGKEPMKEFKSKRPNEFVRLKESFRQAKHRYDSKSGEAPQVKLDDLVDFMDECDIDVETMGKKVKNYKLKDKSGVFELDEDVATLYLGHDGWKCLMDKVIDPLIDHVRKLLAEPELRGCQTMLCVGGLSTSPYVMERLRD</sequence>
<proteinExistence type="predicted"/>
<feature type="non-terminal residue" evidence="1">
    <location>
        <position position="145"/>
    </location>
</feature>
<dbReference type="OrthoDB" id="2963168at2759"/>